<dbReference type="PRINTS" id="PR01217">
    <property type="entry name" value="PRICHEXTENSN"/>
</dbReference>
<organism evidence="2 3">
    <name type="scientific">Pleurotus ostreatus (strain PC15)</name>
    <name type="common">Oyster mushroom</name>
    <dbReference type="NCBI Taxonomy" id="1137138"/>
    <lineage>
        <taxon>Eukaryota</taxon>
        <taxon>Fungi</taxon>
        <taxon>Dikarya</taxon>
        <taxon>Basidiomycota</taxon>
        <taxon>Agaricomycotina</taxon>
        <taxon>Agaricomycetes</taxon>
        <taxon>Agaricomycetidae</taxon>
        <taxon>Agaricales</taxon>
        <taxon>Pleurotineae</taxon>
        <taxon>Pleurotaceae</taxon>
        <taxon>Pleurotus</taxon>
    </lineage>
</organism>
<accession>A0A067NJB9</accession>
<dbReference type="STRING" id="1137138.A0A067NJB9"/>
<feature type="region of interest" description="Disordered" evidence="1">
    <location>
        <begin position="1"/>
        <end position="28"/>
    </location>
</feature>
<dbReference type="VEuPathDB" id="FungiDB:PLEOSDRAFT_1112772"/>
<dbReference type="AlphaFoldDB" id="A0A067NJB9"/>
<protein>
    <submittedName>
        <fullName evidence="2">Uncharacterized protein</fullName>
    </submittedName>
</protein>
<gene>
    <name evidence="2" type="ORF">PLEOSDRAFT_1112772</name>
</gene>
<dbReference type="EMBL" id="KL198008">
    <property type="protein sequence ID" value="KDQ27924.1"/>
    <property type="molecule type" value="Genomic_DNA"/>
</dbReference>
<evidence type="ECO:0000313" key="3">
    <source>
        <dbReference type="Proteomes" id="UP000027073"/>
    </source>
</evidence>
<feature type="compositionally biased region" description="Acidic residues" evidence="1">
    <location>
        <begin position="111"/>
        <end position="121"/>
    </location>
</feature>
<feature type="compositionally biased region" description="Polar residues" evidence="1">
    <location>
        <begin position="344"/>
        <end position="356"/>
    </location>
</feature>
<sequence>MPKPHKSSGQSQLRAHSRNSSAAKLGLNLQLTQNDLQPRKGYAQYAHELNHTTKPAIPRTNSAIRAVPSKDHVPPAQPKRKVSEQTQHKLHVPNYRPNGKPKAGFMIASPADEDDEDDEDAWISTESGAVTPSGHESESDDSDAATQARTPIDKPKVVKPLNSTYDKPKPPLTLHLDDPRPLDRVELLTNGFSDLTAIEDPRRDAVKPDGPTTTARPLGEAIRTAPPAHDQFPTTAVQQEVTQLRPPEQPPSPSTAPPSPIPSAPSSRPASKRWSRPPSMLSTISKADHQPHPLRPHPLIRGNSYGQPSHSIAKPTPLAPLTVISEPSASNSHSAVTLTEERSTSPTSMKTDTASPGSPRHSYRRTSVSSARSVATLPATSTTATLSQPWTPLMYSRSNDRQRTLSTLSTSSSSAAISSLAHLPSITRPPTPQKVSFFPPLNPYSDPEKIHPHLPSPYVFAHASVLAKRNPLRESYDRVMLAKHAK</sequence>
<dbReference type="HOGENOM" id="CLU_618340_0_0_1"/>
<reference evidence="3" key="1">
    <citation type="journal article" date="2014" name="Proc. Natl. Acad. Sci. U.S.A.">
        <title>Extensive sampling of basidiomycete genomes demonstrates inadequacy of the white-rot/brown-rot paradigm for wood decay fungi.</title>
        <authorList>
            <person name="Riley R."/>
            <person name="Salamov A.A."/>
            <person name="Brown D.W."/>
            <person name="Nagy L.G."/>
            <person name="Floudas D."/>
            <person name="Held B.W."/>
            <person name="Levasseur A."/>
            <person name="Lombard V."/>
            <person name="Morin E."/>
            <person name="Otillar R."/>
            <person name="Lindquist E.A."/>
            <person name="Sun H."/>
            <person name="LaButti K.M."/>
            <person name="Schmutz J."/>
            <person name="Jabbour D."/>
            <person name="Luo H."/>
            <person name="Baker S.E."/>
            <person name="Pisabarro A.G."/>
            <person name="Walton J.D."/>
            <person name="Blanchette R.A."/>
            <person name="Henrissat B."/>
            <person name="Martin F."/>
            <person name="Cullen D."/>
            <person name="Hibbett D.S."/>
            <person name="Grigoriev I.V."/>
        </authorList>
    </citation>
    <scope>NUCLEOTIDE SEQUENCE [LARGE SCALE GENOMIC DNA]</scope>
    <source>
        <strain evidence="3">PC15</strain>
    </source>
</reference>
<proteinExistence type="predicted"/>
<feature type="compositionally biased region" description="Polar residues" evidence="1">
    <location>
        <begin position="7"/>
        <end position="22"/>
    </location>
</feature>
<dbReference type="OrthoDB" id="3219024at2759"/>
<feature type="compositionally biased region" description="Basic and acidic residues" evidence="1">
    <location>
        <begin position="175"/>
        <end position="186"/>
    </location>
</feature>
<evidence type="ECO:0000256" key="1">
    <source>
        <dbReference type="SAM" id="MobiDB-lite"/>
    </source>
</evidence>
<feature type="region of interest" description="Disordered" evidence="1">
    <location>
        <begin position="50"/>
        <end position="411"/>
    </location>
</feature>
<feature type="compositionally biased region" description="Polar residues" evidence="1">
    <location>
        <begin position="325"/>
        <end position="337"/>
    </location>
</feature>
<feature type="compositionally biased region" description="Low complexity" evidence="1">
    <location>
        <begin position="365"/>
        <end position="387"/>
    </location>
</feature>
<dbReference type="InParanoid" id="A0A067NJB9"/>
<evidence type="ECO:0000313" key="2">
    <source>
        <dbReference type="EMBL" id="KDQ27924.1"/>
    </source>
</evidence>
<feature type="compositionally biased region" description="Pro residues" evidence="1">
    <location>
        <begin position="247"/>
        <end position="263"/>
    </location>
</feature>
<feature type="compositionally biased region" description="Polar residues" evidence="1">
    <location>
        <begin position="232"/>
        <end position="242"/>
    </location>
</feature>
<name>A0A067NJB9_PLEO1</name>
<dbReference type="Proteomes" id="UP000027073">
    <property type="component" value="Unassembled WGS sequence"/>
</dbReference>